<evidence type="ECO:0000313" key="3">
    <source>
        <dbReference type="Proteomes" id="UP000183769"/>
    </source>
</evidence>
<proteinExistence type="predicted"/>
<sequence length="299" mass="33482">MVQRPPVCWRDYDGPEWGGVEWSPWMDLDADTLATAPDAPGLYRVRHQNREGLSYIGESGDTQHRIRALARRVHDSEMPFRDPHTAAPCLWAIRDDDGPGFELSYTTPEYAADDQQRKGLEAALIASYRLEAGESPPANFGRIISGYQQSSYRSGGVRGGSLNNGENEPNAELGRSPEPWVNFETVTDPNWMASDWSEPYRLADRLDADPSDVGLYRIWYEGDAPPLAYIGESSNISRRLYKHESTYGGDALFSYSSRTDLDASHKRGEVECDLIGAHYIAHGCPPRTQFGYTNQIEIS</sequence>
<dbReference type="EMBL" id="FOXI01000003">
    <property type="protein sequence ID" value="SFP41514.1"/>
    <property type="molecule type" value="Genomic_DNA"/>
</dbReference>
<accession>A0A1I5Q573</accession>
<name>A0A1I5Q573_9EURY</name>
<feature type="region of interest" description="Disordered" evidence="1">
    <location>
        <begin position="154"/>
        <end position="178"/>
    </location>
</feature>
<gene>
    <name evidence="2" type="ORF">SAMN05216277_103264</name>
</gene>
<protein>
    <recommendedName>
        <fullName evidence="4">GIY-YIG domain-containing protein</fullName>
    </recommendedName>
</protein>
<dbReference type="AlphaFoldDB" id="A0A1I5Q573"/>
<evidence type="ECO:0008006" key="4">
    <source>
        <dbReference type="Google" id="ProtNLM"/>
    </source>
</evidence>
<keyword evidence="3" id="KW-1185">Reference proteome</keyword>
<dbReference type="Proteomes" id="UP000183769">
    <property type="component" value="Unassembled WGS sequence"/>
</dbReference>
<organism evidence="2 3">
    <name type="scientific">Halolamina pelagica</name>
    <dbReference type="NCBI Taxonomy" id="699431"/>
    <lineage>
        <taxon>Archaea</taxon>
        <taxon>Methanobacteriati</taxon>
        <taxon>Methanobacteriota</taxon>
        <taxon>Stenosarchaea group</taxon>
        <taxon>Halobacteria</taxon>
        <taxon>Halobacteriales</taxon>
        <taxon>Haloferacaceae</taxon>
    </lineage>
</organism>
<evidence type="ECO:0000313" key="2">
    <source>
        <dbReference type="EMBL" id="SFP41514.1"/>
    </source>
</evidence>
<evidence type="ECO:0000256" key="1">
    <source>
        <dbReference type="SAM" id="MobiDB-lite"/>
    </source>
</evidence>
<reference evidence="3" key="1">
    <citation type="submission" date="2016-10" db="EMBL/GenBank/DDBJ databases">
        <authorList>
            <person name="Varghese N."/>
            <person name="Submissions S."/>
        </authorList>
    </citation>
    <scope>NUCLEOTIDE SEQUENCE [LARGE SCALE GENOMIC DNA]</scope>
    <source>
        <strain evidence="3">CGMCC 1.10329</strain>
    </source>
</reference>